<evidence type="ECO:0000256" key="2">
    <source>
        <dbReference type="SAM" id="Coils"/>
    </source>
</evidence>
<dbReference type="InterPro" id="IPR050739">
    <property type="entry name" value="MFP"/>
</dbReference>
<keyword evidence="4" id="KW-1133">Transmembrane helix</keyword>
<proteinExistence type="predicted"/>
<keyword evidence="2" id="KW-0175">Coiled coil</keyword>
<feature type="coiled-coil region" evidence="2">
    <location>
        <begin position="154"/>
        <end position="231"/>
    </location>
</feature>
<feature type="region of interest" description="Disordered" evidence="3">
    <location>
        <begin position="1"/>
        <end position="66"/>
    </location>
</feature>
<dbReference type="PANTHER" id="PTHR30386:SF19">
    <property type="entry name" value="MULTIDRUG EXPORT PROTEIN EMRA-RELATED"/>
    <property type="match status" value="1"/>
</dbReference>
<evidence type="ECO:0000313" key="5">
    <source>
        <dbReference type="EMBL" id="UPT87260.1"/>
    </source>
</evidence>
<reference evidence="5" key="2">
    <citation type="submission" date="2022-04" db="EMBL/GenBank/DDBJ databases">
        <authorList>
            <person name="Bromfield E.S.P."/>
            <person name="Cloutier S."/>
        </authorList>
    </citation>
    <scope>NUCLEOTIDE SEQUENCE</scope>
    <source>
        <strain evidence="5">1S5</strain>
    </source>
</reference>
<dbReference type="GO" id="GO:0030313">
    <property type="term" value="C:cell envelope"/>
    <property type="evidence" value="ECO:0007669"/>
    <property type="project" value="UniProtKB-SubCell"/>
</dbReference>
<reference evidence="5" key="1">
    <citation type="journal article" date="2017" name="Syst. Appl. Microbiol.">
        <title>Soybeans inoculated with root zone soils of Canadian native legumes harbour diverse and novel Bradyrhizobium spp. that possess agricultural potential.</title>
        <authorList>
            <person name="Bromfield E.S.P."/>
            <person name="Cloutier S."/>
            <person name="Tambong J.T."/>
            <person name="Tran Thi T.V."/>
        </authorList>
    </citation>
    <scope>NUCLEOTIDE SEQUENCE</scope>
    <source>
        <strain evidence="5">1S5</strain>
    </source>
</reference>
<organism evidence="5 6">
    <name type="scientific">Bradyrhizobium barranii subsp. apii</name>
    <dbReference type="NCBI Taxonomy" id="2819348"/>
    <lineage>
        <taxon>Bacteria</taxon>
        <taxon>Pseudomonadati</taxon>
        <taxon>Pseudomonadota</taxon>
        <taxon>Alphaproteobacteria</taxon>
        <taxon>Hyphomicrobiales</taxon>
        <taxon>Nitrobacteraceae</taxon>
        <taxon>Bradyrhizobium</taxon>
        <taxon>Bradyrhizobium barranii</taxon>
    </lineage>
</organism>
<feature type="compositionally biased region" description="Polar residues" evidence="3">
    <location>
        <begin position="1"/>
        <end position="31"/>
    </location>
</feature>
<dbReference type="PANTHER" id="PTHR30386">
    <property type="entry name" value="MEMBRANE FUSION SUBUNIT OF EMRAB-TOLC MULTIDRUG EFFLUX PUMP"/>
    <property type="match status" value="1"/>
</dbReference>
<evidence type="ECO:0000256" key="1">
    <source>
        <dbReference type="ARBA" id="ARBA00004196"/>
    </source>
</evidence>
<dbReference type="RefSeq" id="WP_175617976.1">
    <property type="nucleotide sequence ID" value="NZ_CP096255.1"/>
</dbReference>
<gene>
    <name evidence="5" type="ORF">HAP41_0000045240</name>
</gene>
<dbReference type="Proteomes" id="UP000551709">
    <property type="component" value="Chromosome"/>
</dbReference>
<comment type="subcellular location">
    <subcellularLocation>
        <location evidence="1">Cell envelope</location>
    </subcellularLocation>
</comment>
<evidence type="ECO:0000313" key="6">
    <source>
        <dbReference type="Proteomes" id="UP000551709"/>
    </source>
</evidence>
<name>A0A8T5V1B6_9BRAD</name>
<evidence type="ECO:0000256" key="4">
    <source>
        <dbReference type="SAM" id="Phobius"/>
    </source>
</evidence>
<evidence type="ECO:0000256" key="3">
    <source>
        <dbReference type="SAM" id="MobiDB-lite"/>
    </source>
</evidence>
<accession>A0A8T5V1B6</accession>
<keyword evidence="4" id="KW-0472">Membrane</keyword>
<protein>
    <submittedName>
        <fullName evidence="5">HlyD family efflux transporter periplasmic adaptor subunit</fullName>
    </submittedName>
</protein>
<feature type="transmembrane region" description="Helical" evidence="4">
    <location>
        <begin position="76"/>
        <end position="94"/>
    </location>
</feature>
<keyword evidence="4" id="KW-0812">Transmembrane</keyword>
<dbReference type="AlphaFoldDB" id="A0A8T5V1B6"/>
<sequence>MSTIQNQSRCNSAPESGSPHTGGPLTTSIDGATNGGYGPRPELDGHLNPRKTEAPETDAPTANVAQSKPSRIPLRFVKAAAGIAIVAIFGWLPLRALFQTSSVEAVVNSRLVTLRSPIDGKISSGAGLSGDPGVVAEGTFILRVVNPRGDRVRLDDLRSQLSRLENERPSLVSKIASARAAQKDLARQAALFTEGRIRQLEARIAEIQTSIEAAAARREEATAAVERASSLIKSGSVSSVELGRLTRDQTIAQQTEIGARRRLDANQVELTAAREGTFLGDSYNDRPSSVQREEEMRQRAEGLTADVAHADAEISWLTGEIESERFQYISRSEAEIKFPVAGRIWEVMTAPGEDVRAGQPLIRLLDCSGAVVTANVTESVYNRLQLGSVAHFRPNAGGPELAGTVVNLTGSAGAAANLAINPDALSKEPYRATISVPGLNDGSNDCPVGRTGRVIFSTDSARKQ</sequence>
<feature type="compositionally biased region" description="Basic and acidic residues" evidence="3">
    <location>
        <begin position="41"/>
        <end position="54"/>
    </location>
</feature>
<dbReference type="EMBL" id="CP096255">
    <property type="protein sequence ID" value="UPT87260.1"/>
    <property type="molecule type" value="Genomic_DNA"/>
</dbReference>